<keyword evidence="4 7" id="KW-0378">Hydrolase</keyword>
<evidence type="ECO:0000256" key="4">
    <source>
        <dbReference type="ARBA" id="ARBA00022801"/>
    </source>
</evidence>
<dbReference type="GO" id="GO:0016020">
    <property type="term" value="C:membrane"/>
    <property type="evidence" value="ECO:0007669"/>
    <property type="project" value="InterPro"/>
</dbReference>
<dbReference type="CDD" id="cd07489">
    <property type="entry name" value="Peptidases_S8_5"/>
    <property type="match status" value="1"/>
</dbReference>
<protein>
    <submittedName>
        <fullName evidence="10">Subtilisin-like protein</fullName>
    </submittedName>
</protein>
<dbReference type="InterPro" id="IPR010435">
    <property type="entry name" value="C5a/SBT2-like_Fn3"/>
</dbReference>
<dbReference type="EMBL" id="PYWC01000052">
    <property type="protein sequence ID" value="PWW75059.1"/>
    <property type="molecule type" value="Genomic_DNA"/>
</dbReference>
<dbReference type="Proteomes" id="UP000246991">
    <property type="component" value="Unassembled WGS sequence"/>
</dbReference>
<sequence>MGQPIEGFYNILSAEGIEVTPQVNITSMVFFGTSFTAAGDDDSIPMEIAGLEDVARIWPVRRIPSTFPEIHGVGEKVAPVWSSHRNTGVSDLHEQGILGEGITVAIVDTGIDYTRTSLGGGFGPAFKVVGGTDIVGDDYEGTNFFPDPDPYNCGGHGTHVAGIVAGEDRNFVGVAPKSKLLSYKVFGCRYDGTGEDALIQAFVQAYEDGADVINASIGGPGGFPEDAWATASSRIVQQGVFVAISAGNSGDRGLFYASSGATGVDVMSVASIANEDGVEGFKLAGPVPVYVTSLDKFASSDARTTLPEDTPDLSKHLVVVRRGGCQFNIKENNLDGEFIVEQFSNGGNITVNFPQELQGVGINNTLTGGKMSPFTSWGPSFEAQIKSEIGAPGGYIYSTIPLKQGSYAVFSGTSMASPYIAGVAALYMSKFGGRKQLGYAGVREFKNRVIASGTLVNWSDGTKTDPARLAPVAQQGAGYVNALKVLTYTTTLSPGKLELNDTANFKPEHTITIQNSGNREVTYTFTHEVSGTVNTFKRGSKVPQIFPPTFVKGSAALQFLPQNMTIPAHSNGTFKLPVYSGKVVVTSYEETLSIPYQGIHGNLRNLKIWQTEQFPFLASYRTGDEIREPTTVTLSWDDLLTVIFANNFGTPEIRWDVFTEGYDPKKFVYPPVAGERGFVGSVRTLEERVGFPITYEPRHDPLGMGFSWFNWGGGLANGSRIADGRYRFVFMALRVAGERKKAEDWETVVTEVVTIASGL</sequence>
<evidence type="ECO:0000256" key="6">
    <source>
        <dbReference type="PIRSR" id="PIRSR615500-1"/>
    </source>
</evidence>
<proteinExistence type="inferred from homology"/>
<dbReference type="InterPro" id="IPR015500">
    <property type="entry name" value="Peptidase_S8_subtilisin-rel"/>
</dbReference>
<dbReference type="GO" id="GO:0004252">
    <property type="term" value="F:serine-type endopeptidase activity"/>
    <property type="evidence" value="ECO:0007669"/>
    <property type="project" value="UniProtKB-UniRule"/>
</dbReference>
<dbReference type="AlphaFoldDB" id="A0A317SKV6"/>
<dbReference type="Gene3D" id="3.40.50.200">
    <property type="entry name" value="Peptidase S8/S53 domain"/>
    <property type="match status" value="2"/>
</dbReference>
<dbReference type="OrthoDB" id="10256524at2759"/>
<dbReference type="PRINTS" id="PR00723">
    <property type="entry name" value="SUBTILISIN"/>
</dbReference>
<dbReference type="InterPro" id="IPR034187">
    <property type="entry name" value="Peptidases_S8_5"/>
</dbReference>
<evidence type="ECO:0000256" key="2">
    <source>
        <dbReference type="ARBA" id="ARBA00022670"/>
    </source>
</evidence>
<dbReference type="InterPro" id="IPR050131">
    <property type="entry name" value="Peptidase_S8_subtilisin-like"/>
</dbReference>
<dbReference type="SUPFAM" id="SSF52743">
    <property type="entry name" value="Subtilisin-like"/>
    <property type="match status" value="1"/>
</dbReference>
<dbReference type="InterPro" id="IPR000209">
    <property type="entry name" value="Peptidase_S8/S53_dom"/>
</dbReference>
<dbReference type="PROSITE" id="PS00138">
    <property type="entry name" value="SUBTILASE_SER"/>
    <property type="match status" value="1"/>
</dbReference>
<dbReference type="InterPro" id="IPR036852">
    <property type="entry name" value="Peptidase_S8/S53_dom_sf"/>
</dbReference>
<dbReference type="InterPro" id="IPR023828">
    <property type="entry name" value="Peptidase_S8_Ser-AS"/>
</dbReference>
<evidence type="ECO:0000256" key="1">
    <source>
        <dbReference type="ARBA" id="ARBA00011073"/>
    </source>
</evidence>
<evidence type="ECO:0000313" key="10">
    <source>
        <dbReference type="EMBL" id="PWW75059.1"/>
    </source>
</evidence>
<evidence type="ECO:0000256" key="3">
    <source>
        <dbReference type="ARBA" id="ARBA00022729"/>
    </source>
</evidence>
<name>A0A317SKV6_9PEZI</name>
<gene>
    <name evidence="10" type="ORF">C7212DRAFT_352963</name>
</gene>
<comment type="similarity">
    <text evidence="1 7">Belongs to the peptidase S8 family.</text>
</comment>
<evidence type="ECO:0000256" key="7">
    <source>
        <dbReference type="PROSITE-ProRule" id="PRU01240"/>
    </source>
</evidence>
<organism evidence="10 11">
    <name type="scientific">Tuber magnatum</name>
    <name type="common">white Piedmont truffle</name>
    <dbReference type="NCBI Taxonomy" id="42249"/>
    <lineage>
        <taxon>Eukaryota</taxon>
        <taxon>Fungi</taxon>
        <taxon>Dikarya</taxon>
        <taxon>Ascomycota</taxon>
        <taxon>Pezizomycotina</taxon>
        <taxon>Pezizomycetes</taxon>
        <taxon>Pezizales</taxon>
        <taxon>Tuberaceae</taxon>
        <taxon>Tuber</taxon>
    </lineage>
</organism>
<keyword evidence="2 7" id="KW-0645">Protease</keyword>
<dbReference type="PANTHER" id="PTHR43806:SF66">
    <property type="entry name" value="SERIN ENDOPEPTIDASE"/>
    <property type="match status" value="1"/>
</dbReference>
<dbReference type="PANTHER" id="PTHR43806">
    <property type="entry name" value="PEPTIDASE S8"/>
    <property type="match status" value="1"/>
</dbReference>
<accession>A0A317SKV6</accession>
<keyword evidence="11" id="KW-1185">Reference proteome</keyword>
<dbReference type="Pfam" id="PF00082">
    <property type="entry name" value="Peptidase_S8"/>
    <property type="match status" value="1"/>
</dbReference>
<dbReference type="InterPro" id="IPR022398">
    <property type="entry name" value="Peptidase_S8_His-AS"/>
</dbReference>
<dbReference type="STRING" id="42249.A0A317SKV6"/>
<feature type="active site" description="Charge relay system" evidence="6 7">
    <location>
        <position position="414"/>
    </location>
</feature>
<feature type="domain" description="C5a peptidase/Subtilisin-like protease SBT2-like Fn3-like" evidence="9">
    <location>
        <begin position="498"/>
        <end position="576"/>
    </location>
</feature>
<evidence type="ECO:0000259" key="8">
    <source>
        <dbReference type="Pfam" id="PF00082"/>
    </source>
</evidence>
<dbReference type="Pfam" id="PF06280">
    <property type="entry name" value="fn3_5"/>
    <property type="match status" value="1"/>
</dbReference>
<keyword evidence="3" id="KW-0732">Signal</keyword>
<dbReference type="PROSITE" id="PS00137">
    <property type="entry name" value="SUBTILASE_HIS"/>
    <property type="match status" value="1"/>
</dbReference>
<dbReference type="GO" id="GO:0006508">
    <property type="term" value="P:proteolysis"/>
    <property type="evidence" value="ECO:0007669"/>
    <property type="project" value="UniProtKB-KW"/>
</dbReference>
<feature type="active site" description="Charge relay system" evidence="6 7">
    <location>
        <position position="156"/>
    </location>
</feature>
<comment type="caution">
    <text evidence="10">The sequence shown here is derived from an EMBL/GenBank/DDBJ whole genome shotgun (WGS) entry which is preliminary data.</text>
</comment>
<evidence type="ECO:0000259" key="9">
    <source>
        <dbReference type="Pfam" id="PF06280"/>
    </source>
</evidence>
<reference evidence="10 11" key="1">
    <citation type="submission" date="2018-03" db="EMBL/GenBank/DDBJ databases">
        <title>Genomes of Pezizomycetes fungi and the evolution of truffles.</title>
        <authorList>
            <person name="Murat C."/>
            <person name="Payen T."/>
            <person name="Noel B."/>
            <person name="Kuo A."/>
            <person name="Martin F.M."/>
        </authorList>
    </citation>
    <scope>NUCLEOTIDE SEQUENCE [LARGE SCALE GENOMIC DNA]</scope>
    <source>
        <strain evidence="10">091103-1</strain>
    </source>
</reference>
<dbReference type="PROSITE" id="PS51892">
    <property type="entry name" value="SUBTILASE"/>
    <property type="match status" value="1"/>
</dbReference>
<keyword evidence="5 7" id="KW-0720">Serine protease</keyword>
<evidence type="ECO:0000256" key="5">
    <source>
        <dbReference type="ARBA" id="ARBA00022825"/>
    </source>
</evidence>
<feature type="active site" description="Charge relay system" evidence="6 7">
    <location>
        <position position="108"/>
    </location>
</feature>
<feature type="domain" description="Peptidase S8/S53" evidence="8">
    <location>
        <begin position="99"/>
        <end position="433"/>
    </location>
</feature>
<evidence type="ECO:0000313" key="11">
    <source>
        <dbReference type="Proteomes" id="UP000246991"/>
    </source>
</evidence>